<accession>E6ZZ16</accession>
<dbReference type="PANTHER" id="PTHR10642">
    <property type="entry name" value="RIBONUCLEASE H1"/>
    <property type="match status" value="1"/>
</dbReference>
<comment type="catalytic activity">
    <reaction evidence="1">
        <text>Endonucleolytic cleavage to 5'-phosphomonoester.</text>
        <dbReference type="EC" id="3.1.26.4"/>
    </reaction>
</comment>
<dbReference type="CDD" id="cd09280">
    <property type="entry name" value="RNase_HI_eukaryote_like"/>
    <property type="match status" value="1"/>
</dbReference>
<dbReference type="GO" id="GO:0004523">
    <property type="term" value="F:RNA-DNA hybrid ribonuclease activity"/>
    <property type="evidence" value="ECO:0007669"/>
    <property type="project" value="UniProtKB-EC"/>
</dbReference>
<evidence type="ECO:0000256" key="7">
    <source>
        <dbReference type="ARBA" id="ARBA00022801"/>
    </source>
</evidence>
<evidence type="ECO:0000313" key="9">
    <source>
        <dbReference type="EMBL" id="CBQ72473.1"/>
    </source>
</evidence>
<dbReference type="AlphaFoldDB" id="E6ZZ16"/>
<evidence type="ECO:0000256" key="2">
    <source>
        <dbReference type="ARBA" id="ARBA00005300"/>
    </source>
</evidence>
<dbReference type="GO" id="GO:0043137">
    <property type="term" value="P:DNA replication, removal of RNA primer"/>
    <property type="evidence" value="ECO:0007669"/>
    <property type="project" value="TreeGrafter"/>
</dbReference>
<proteinExistence type="inferred from homology"/>
<feature type="domain" description="RNase H type-1" evidence="8">
    <location>
        <begin position="16"/>
        <end position="166"/>
    </location>
</feature>
<evidence type="ECO:0000256" key="3">
    <source>
        <dbReference type="ARBA" id="ARBA00012180"/>
    </source>
</evidence>
<keyword evidence="7" id="KW-0378">Hydrolase</keyword>
<dbReference type="PANTHER" id="PTHR10642:SF26">
    <property type="entry name" value="RIBONUCLEASE H1"/>
    <property type="match status" value="1"/>
</dbReference>
<dbReference type="InterPro" id="IPR050092">
    <property type="entry name" value="RNase_H"/>
</dbReference>
<dbReference type="InterPro" id="IPR036397">
    <property type="entry name" value="RNaseH_sf"/>
</dbReference>
<dbReference type="Pfam" id="PF00075">
    <property type="entry name" value="RNase_H"/>
    <property type="match status" value="1"/>
</dbReference>
<evidence type="ECO:0000313" key="10">
    <source>
        <dbReference type="Proteomes" id="UP000008867"/>
    </source>
</evidence>
<evidence type="ECO:0000256" key="4">
    <source>
        <dbReference type="ARBA" id="ARBA00022722"/>
    </source>
</evidence>
<dbReference type="GO" id="GO:0003676">
    <property type="term" value="F:nucleic acid binding"/>
    <property type="evidence" value="ECO:0007669"/>
    <property type="project" value="InterPro"/>
</dbReference>
<organism evidence="9 10">
    <name type="scientific">Sporisorium reilianum (strain SRZ2)</name>
    <name type="common">Maize head smut fungus</name>
    <dbReference type="NCBI Taxonomy" id="999809"/>
    <lineage>
        <taxon>Eukaryota</taxon>
        <taxon>Fungi</taxon>
        <taxon>Dikarya</taxon>
        <taxon>Basidiomycota</taxon>
        <taxon>Ustilaginomycotina</taxon>
        <taxon>Ustilaginomycetes</taxon>
        <taxon>Ustilaginales</taxon>
        <taxon>Ustilaginaceae</taxon>
        <taxon>Sporisorium</taxon>
    </lineage>
</organism>
<dbReference type="EMBL" id="FQ311463">
    <property type="protein sequence ID" value="CBQ72473.1"/>
    <property type="molecule type" value="Genomic_DNA"/>
</dbReference>
<sequence>MPTYIYNPNSAREVTYTNVVFVFTDGACIDNGKPSARAGWAIHFPDPELRHLSDSDRVFGRRQSNQRAELFALIRAAYVTRAETRQVVILTDSQYAINCAGKWLDKWQANGWKNARGTEVHNRDLICELDSVLSRLAVRPVLQYVRAHAGHAGNEMADRMAKAACWKQEIRVCEAESECSCEESEDEREWIASADSEDRTWVW</sequence>
<dbReference type="VEuPathDB" id="FungiDB:sr13181"/>
<evidence type="ECO:0000256" key="5">
    <source>
        <dbReference type="ARBA" id="ARBA00022723"/>
    </source>
</evidence>
<dbReference type="InterPro" id="IPR002156">
    <property type="entry name" value="RNaseH_domain"/>
</dbReference>
<dbReference type="Proteomes" id="UP000008867">
    <property type="component" value="Chromosome 4"/>
</dbReference>
<dbReference type="GO" id="GO:0046872">
    <property type="term" value="F:metal ion binding"/>
    <property type="evidence" value="ECO:0007669"/>
    <property type="project" value="UniProtKB-KW"/>
</dbReference>
<dbReference type="EC" id="3.1.26.4" evidence="3"/>
<evidence type="ECO:0000256" key="1">
    <source>
        <dbReference type="ARBA" id="ARBA00000077"/>
    </source>
</evidence>
<protein>
    <recommendedName>
        <fullName evidence="3">ribonuclease H</fullName>
        <ecNumber evidence="3">3.1.26.4</ecNumber>
    </recommendedName>
</protein>
<evidence type="ECO:0000256" key="6">
    <source>
        <dbReference type="ARBA" id="ARBA00022759"/>
    </source>
</evidence>
<keyword evidence="4" id="KW-0540">Nuclease</keyword>
<keyword evidence="5" id="KW-0479">Metal-binding</keyword>
<dbReference type="HOGENOM" id="CLU_030894_4_4_1"/>
<dbReference type="PROSITE" id="PS50879">
    <property type="entry name" value="RNASE_H_1"/>
    <property type="match status" value="1"/>
</dbReference>
<reference evidence="9 10" key="1">
    <citation type="journal article" date="2010" name="Science">
        <title>Pathogenicity determinants in smut fungi revealed by genome comparison.</title>
        <authorList>
            <person name="Schirawski J."/>
            <person name="Mannhaupt G."/>
            <person name="Muench K."/>
            <person name="Brefort T."/>
            <person name="Schipper K."/>
            <person name="Doehlemann G."/>
            <person name="Di Stasio M."/>
            <person name="Roessel N."/>
            <person name="Mendoza-Mendoza A."/>
            <person name="Pester D."/>
            <person name="Mueller O."/>
            <person name="Winterberg B."/>
            <person name="Meyer E."/>
            <person name="Ghareeb H."/>
            <person name="Wollenberg T."/>
            <person name="Muensterkoetter M."/>
            <person name="Wong P."/>
            <person name="Walter M."/>
            <person name="Stukenbrock E."/>
            <person name="Gueldener U."/>
            <person name="Kahmann R."/>
        </authorList>
    </citation>
    <scope>NUCLEOTIDE SEQUENCE [LARGE SCALE GENOMIC DNA]</scope>
    <source>
        <strain evidence="10">SRZ2</strain>
    </source>
</reference>
<dbReference type="InterPro" id="IPR012337">
    <property type="entry name" value="RNaseH-like_sf"/>
</dbReference>
<dbReference type="SUPFAM" id="SSF53098">
    <property type="entry name" value="Ribonuclease H-like"/>
    <property type="match status" value="1"/>
</dbReference>
<comment type="similarity">
    <text evidence="2">Belongs to the RNase H family.</text>
</comment>
<dbReference type="Gene3D" id="3.30.420.10">
    <property type="entry name" value="Ribonuclease H-like superfamily/Ribonuclease H"/>
    <property type="match status" value="1"/>
</dbReference>
<name>E6ZZ16_SPORE</name>
<keyword evidence="6" id="KW-0255">Endonuclease</keyword>
<dbReference type="OrthoDB" id="245563at2759"/>
<evidence type="ECO:0000259" key="8">
    <source>
        <dbReference type="PROSITE" id="PS50879"/>
    </source>
</evidence>
<gene>
    <name evidence="9" type="ORF">sr13181</name>
</gene>
<keyword evidence="10" id="KW-1185">Reference proteome</keyword>
<dbReference type="eggNOG" id="KOG3752">
    <property type="taxonomic scope" value="Eukaryota"/>
</dbReference>